<accession>A0A2T6K6T3</accession>
<feature type="transmembrane region" description="Helical" evidence="8">
    <location>
        <begin position="131"/>
        <end position="150"/>
    </location>
</feature>
<gene>
    <name evidence="9" type="ORF">C8N45_1194</name>
</gene>
<keyword evidence="4" id="KW-0997">Cell inner membrane</keyword>
<feature type="transmembrane region" description="Helical" evidence="8">
    <location>
        <begin position="222"/>
        <end position="245"/>
    </location>
</feature>
<keyword evidence="2" id="KW-0813">Transport</keyword>
<feature type="transmembrane region" description="Helical" evidence="8">
    <location>
        <begin position="276"/>
        <end position="295"/>
    </location>
</feature>
<comment type="subcellular location">
    <subcellularLocation>
        <location evidence="1">Cell membrane</location>
        <topology evidence="1">Multi-pass membrane protein</topology>
    </subcellularLocation>
</comment>
<evidence type="ECO:0000313" key="10">
    <source>
        <dbReference type="Proteomes" id="UP000244523"/>
    </source>
</evidence>
<evidence type="ECO:0000256" key="8">
    <source>
        <dbReference type="SAM" id="Phobius"/>
    </source>
</evidence>
<dbReference type="EMBL" id="QBUD01000019">
    <property type="protein sequence ID" value="PUB10377.1"/>
    <property type="molecule type" value="Genomic_DNA"/>
</dbReference>
<dbReference type="RefSeq" id="WP_108388700.1">
    <property type="nucleotide sequence ID" value="NZ_QBUD01000019.1"/>
</dbReference>
<feature type="transmembrane region" description="Helical" evidence="8">
    <location>
        <begin position="251"/>
        <end position="269"/>
    </location>
</feature>
<sequence>MSQSAQTNSLVKRLFGGSGVGTTVLILLVFYVLLLVVFSFLSPFFMTVRNMTSISSNIALIGLMAAAGTPLIIAGGLDLSVAAVAGLTGVIIALLHAAGIPIWFAVLAAIAVAVVVGIVNGILATYLRLNPLIVTLATMSIVTGVSLILTGGLSKPLLVDGFNWVGQGRIAGIPVPALLMLTVYIGLWLMMQKTHFGRYAFAVGGNPDASRLIGLPVDRTQITLYVMSAVSGALAGTVLAAMLGAAAPNAAGPHLLTVIAAIILGGTSLQGGRGSVWGTLVAVLILGTLNNGLTLMNVTSFWQDVTRGVVLILAVGFDGLRQRMA</sequence>
<evidence type="ECO:0000256" key="5">
    <source>
        <dbReference type="ARBA" id="ARBA00022692"/>
    </source>
</evidence>
<protein>
    <submittedName>
        <fullName evidence="9">Monosaccharide ABC transporter membrane protein (CUT2 family)</fullName>
    </submittedName>
</protein>
<feature type="transmembrane region" description="Helical" evidence="8">
    <location>
        <begin position="170"/>
        <end position="190"/>
    </location>
</feature>
<organism evidence="9 10">
    <name type="scientific">Yoonia sediminilitoris</name>
    <dbReference type="NCBI Taxonomy" id="1286148"/>
    <lineage>
        <taxon>Bacteria</taxon>
        <taxon>Pseudomonadati</taxon>
        <taxon>Pseudomonadota</taxon>
        <taxon>Alphaproteobacteria</taxon>
        <taxon>Rhodobacterales</taxon>
        <taxon>Paracoccaceae</taxon>
        <taxon>Yoonia</taxon>
    </lineage>
</organism>
<dbReference type="AlphaFoldDB" id="A0A2T6K6T3"/>
<feature type="transmembrane region" description="Helical" evidence="8">
    <location>
        <begin position="58"/>
        <end position="77"/>
    </location>
</feature>
<evidence type="ECO:0000256" key="3">
    <source>
        <dbReference type="ARBA" id="ARBA00022475"/>
    </source>
</evidence>
<comment type="caution">
    <text evidence="9">The sequence shown here is derived from an EMBL/GenBank/DDBJ whole genome shotgun (WGS) entry which is preliminary data.</text>
</comment>
<evidence type="ECO:0000256" key="2">
    <source>
        <dbReference type="ARBA" id="ARBA00022448"/>
    </source>
</evidence>
<evidence type="ECO:0000256" key="1">
    <source>
        <dbReference type="ARBA" id="ARBA00004651"/>
    </source>
</evidence>
<evidence type="ECO:0000256" key="6">
    <source>
        <dbReference type="ARBA" id="ARBA00022989"/>
    </source>
</evidence>
<dbReference type="Pfam" id="PF02653">
    <property type="entry name" value="BPD_transp_2"/>
    <property type="match status" value="1"/>
</dbReference>
<reference evidence="9 10" key="1">
    <citation type="submission" date="2018-04" db="EMBL/GenBank/DDBJ databases">
        <title>Genomic Encyclopedia of Archaeal and Bacterial Type Strains, Phase II (KMG-II): from individual species to whole genera.</title>
        <authorList>
            <person name="Goeker M."/>
        </authorList>
    </citation>
    <scope>NUCLEOTIDE SEQUENCE [LARGE SCALE GENOMIC DNA]</scope>
    <source>
        <strain evidence="9 10">DSM 29955</strain>
    </source>
</reference>
<dbReference type="OrthoDB" id="192433at2"/>
<keyword evidence="7 8" id="KW-0472">Membrane</keyword>
<dbReference type="GO" id="GO:0022857">
    <property type="term" value="F:transmembrane transporter activity"/>
    <property type="evidence" value="ECO:0007669"/>
    <property type="project" value="InterPro"/>
</dbReference>
<keyword evidence="6 8" id="KW-1133">Transmembrane helix</keyword>
<name>A0A2T6K6T3_9RHOB</name>
<keyword evidence="3" id="KW-1003">Cell membrane</keyword>
<dbReference type="PANTHER" id="PTHR32196:SF21">
    <property type="entry name" value="ABC TRANSPORTER PERMEASE PROTEIN YPHD-RELATED"/>
    <property type="match status" value="1"/>
</dbReference>
<dbReference type="CDD" id="cd06579">
    <property type="entry name" value="TM_PBP1_transp_AraH_like"/>
    <property type="match status" value="1"/>
</dbReference>
<evidence type="ECO:0000256" key="4">
    <source>
        <dbReference type="ARBA" id="ARBA00022519"/>
    </source>
</evidence>
<proteinExistence type="predicted"/>
<evidence type="ECO:0000313" key="9">
    <source>
        <dbReference type="EMBL" id="PUB10377.1"/>
    </source>
</evidence>
<keyword evidence="10" id="KW-1185">Reference proteome</keyword>
<dbReference type="PANTHER" id="PTHR32196">
    <property type="entry name" value="ABC TRANSPORTER PERMEASE PROTEIN YPHD-RELATED-RELATED"/>
    <property type="match status" value="1"/>
</dbReference>
<keyword evidence="5 8" id="KW-0812">Transmembrane</keyword>
<dbReference type="Proteomes" id="UP000244523">
    <property type="component" value="Unassembled WGS sequence"/>
</dbReference>
<evidence type="ECO:0000256" key="7">
    <source>
        <dbReference type="ARBA" id="ARBA00023136"/>
    </source>
</evidence>
<dbReference type="InterPro" id="IPR001851">
    <property type="entry name" value="ABC_transp_permease"/>
</dbReference>
<feature type="transmembrane region" description="Helical" evidence="8">
    <location>
        <begin position="20"/>
        <end position="46"/>
    </location>
</feature>
<feature type="transmembrane region" description="Helical" evidence="8">
    <location>
        <begin position="89"/>
        <end position="119"/>
    </location>
</feature>
<dbReference type="GO" id="GO:0005886">
    <property type="term" value="C:plasma membrane"/>
    <property type="evidence" value="ECO:0007669"/>
    <property type="project" value="UniProtKB-SubCell"/>
</dbReference>